<sequence>MAPVAELLSSAGHNAERYVLEPTKTLITEAILRRQQTTSGPVATVTVIQTQASSSGDNNQNNAQTLSGGAIAGIVIGSIVGVLLLIWIFRSCSNMGAPPVKGENPSGRAWYDGVEAEPYPRRSHSRHSGHSRHRSHSRRPSSHEVREYTTAVPVVAQPQPTYVYETDTRKARRGRSRDHRSRSASRY</sequence>
<keyword evidence="2" id="KW-1133">Transmembrane helix</keyword>
<organism evidence="3 4">
    <name type="scientific">Coniochaeta ligniaria NRRL 30616</name>
    <dbReference type="NCBI Taxonomy" id="1408157"/>
    <lineage>
        <taxon>Eukaryota</taxon>
        <taxon>Fungi</taxon>
        <taxon>Dikarya</taxon>
        <taxon>Ascomycota</taxon>
        <taxon>Pezizomycotina</taxon>
        <taxon>Sordariomycetes</taxon>
        <taxon>Sordariomycetidae</taxon>
        <taxon>Coniochaetales</taxon>
        <taxon>Coniochaetaceae</taxon>
        <taxon>Coniochaeta</taxon>
    </lineage>
</organism>
<evidence type="ECO:0000313" key="4">
    <source>
        <dbReference type="Proteomes" id="UP000182658"/>
    </source>
</evidence>
<evidence type="ECO:0008006" key="5">
    <source>
        <dbReference type="Google" id="ProtNLM"/>
    </source>
</evidence>
<gene>
    <name evidence="3" type="ORF">CONLIGDRAFT_646009</name>
</gene>
<evidence type="ECO:0000256" key="2">
    <source>
        <dbReference type="SAM" id="Phobius"/>
    </source>
</evidence>
<evidence type="ECO:0000313" key="3">
    <source>
        <dbReference type="EMBL" id="OIW27774.1"/>
    </source>
</evidence>
<feature type="region of interest" description="Disordered" evidence="1">
    <location>
        <begin position="119"/>
        <end position="187"/>
    </location>
</feature>
<dbReference type="InParanoid" id="A0A1J7IJX0"/>
<evidence type="ECO:0000256" key="1">
    <source>
        <dbReference type="SAM" id="MobiDB-lite"/>
    </source>
</evidence>
<feature type="compositionally biased region" description="Basic residues" evidence="1">
    <location>
        <begin position="121"/>
        <end position="140"/>
    </location>
</feature>
<feature type="compositionally biased region" description="Basic residues" evidence="1">
    <location>
        <begin position="170"/>
        <end position="187"/>
    </location>
</feature>
<keyword evidence="2" id="KW-0472">Membrane</keyword>
<dbReference type="EMBL" id="KV875099">
    <property type="protein sequence ID" value="OIW27774.1"/>
    <property type="molecule type" value="Genomic_DNA"/>
</dbReference>
<dbReference type="Proteomes" id="UP000182658">
    <property type="component" value="Unassembled WGS sequence"/>
</dbReference>
<keyword evidence="2" id="KW-0812">Transmembrane</keyword>
<protein>
    <recommendedName>
        <fullName evidence="5">Mid2 domain-containing protein</fullName>
    </recommendedName>
</protein>
<proteinExistence type="predicted"/>
<accession>A0A1J7IJX0</accession>
<reference evidence="3 4" key="1">
    <citation type="submission" date="2016-10" db="EMBL/GenBank/DDBJ databases">
        <title>Draft genome sequence of Coniochaeta ligniaria NRRL30616, a lignocellulolytic fungus for bioabatement of inhibitors in plant biomass hydrolysates.</title>
        <authorList>
            <consortium name="DOE Joint Genome Institute"/>
            <person name="Jimenez D.J."/>
            <person name="Hector R.E."/>
            <person name="Riley R."/>
            <person name="Sun H."/>
            <person name="Grigoriev I.V."/>
            <person name="Van Elsas J.D."/>
            <person name="Nichols N.N."/>
        </authorList>
    </citation>
    <scope>NUCLEOTIDE SEQUENCE [LARGE SCALE GENOMIC DNA]</scope>
    <source>
        <strain evidence="3 4">NRRL 30616</strain>
    </source>
</reference>
<feature type="transmembrane region" description="Helical" evidence="2">
    <location>
        <begin position="66"/>
        <end position="89"/>
    </location>
</feature>
<dbReference type="AlphaFoldDB" id="A0A1J7IJX0"/>
<keyword evidence="4" id="KW-1185">Reference proteome</keyword>
<name>A0A1J7IJX0_9PEZI</name>
<dbReference type="OrthoDB" id="5235765at2759"/>